<dbReference type="Gene3D" id="3.30.450.20">
    <property type="entry name" value="PAS domain"/>
    <property type="match status" value="5"/>
</dbReference>
<feature type="domain" description="PAS" evidence="6">
    <location>
        <begin position="954"/>
        <end position="1024"/>
    </location>
</feature>
<dbReference type="RefSeq" id="WP_259133591.1">
    <property type="nucleotide sequence ID" value="NZ_JANUCS010000003.1"/>
</dbReference>
<dbReference type="InterPro" id="IPR013767">
    <property type="entry name" value="PAS_fold"/>
</dbReference>
<evidence type="ECO:0000256" key="1">
    <source>
        <dbReference type="ARBA" id="ARBA00000085"/>
    </source>
</evidence>
<dbReference type="PANTHER" id="PTHR43304">
    <property type="entry name" value="PHYTOCHROME-LIKE PROTEIN CPH1"/>
    <property type="match status" value="1"/>
</dbReference>
<protein>
    <recommendedName>
        <fullName evidence="2">histidine kinase</fullName>
        <ecNumber evidence="2">2.7.13.3</ecNumber>
    </recommendedName>
</protein>
<dbReference type="AlphaFoldDB" id="A0A424YWJ1"/>
<dbReference type="Proteomes" id="UP000284763">
    <property type="component" value="Unassembled WGS sequence"/>
</dbReference>
<dbReference type="InterPro" id="IPR000700">
    <property type="entry name" value="PAS-assoc_C"/>
</dbReference>
<dbReference type="SMART" id="SM00091">
    <property type="entry name" value="PAS"/>
    <property type="match status" value="5"/>
</dbReference>
<evidence type="ECO:0000256" key="5">
    <source>
        <dbReference type="ARBA" id="ARBA00022777"/>
    </source>
</evidence>
<evidence type="ECO:0000256" key="2">
    <source>
        <dbReference type="ARBA" id="ARBA00012438"/>
    </source>
</evidence>
<dbReference type="EC" id="2.7.13.3" evidence="2"/>
<keyword evidence="4" id="KW-0808">Transferase</keyword>
<dbReference type="Pfam" id="PF08447">
    <property type="entry name" value="PAS_3"/>
    <property type="match status" value="1"/>
</dbReference>
<sequence length="1069" mass="123105">MYFNHKLMTTIDEISPVFLCLNTEKVLTVEFASNNINQFGISQSDLASSNFNFTDIFCENDKNLVLNFFKDSSEKEQLDFIAKVKIKHVNKWIRVIFTPRKKKHSKRITHYECYMSDFTNVLQIIEKPILILNRTLEVVFANSSFCNLFNTCSKNISNKSLFELDSNKLKLKDLEKALTALLINNNDIKYSAISIQDDGSNIKKIAFSAKRIDTFKGNSTPILVEFEDITEFRKIESDLKDYKNKYLSILESSSDAIIIAQDEKLKFANSKFCYLTGYSEEDILEQPLLYFISVEYFRMFINRYRKCLSNEQKDARVYSVDIISKSDEMIPVEVTFIPTKHENKKAAMISLHDITDKVRTENALKLDEIRTESMLELNQMTNKSVREIINFAIKSVSALTDSSQGYVALIDLVNSTVKAYCYDAAQEEDKRFFEAIFNGSEVSRIYEHIYQKEAIIKDCSDTSPNIIKLKFPKKNRPYGNTVFVPIFCDDRIVMLSEFWGRKQTYAKVDLQTVILIIQDTWRIINNKLSESALKASEKKYSTLVEKGNDGIIIVQDEYLKFVNSKFCEIKGCNVDEVVGTPFLDVFPLEYSRMILKRYNKCLKTDTSPIRSYELELLYKDNTKVPVEASFSAIDHEGKPAVMITLRDITEQKRKENDLLNSLEVQKMLQNVIKTSPTIVFLWRAETNWPVEFVSDNIEKFGYTPEDFISGKLLFGDIIHPDDLEAVQIGLSNRFEDGFSEFSQEYRIITSSGEVRWVDERTFMQADQNGNLELLQGVIVDITDKKQAHSFMNVDSNLGYLLHPSNDLHETFEQLLDLALQVNEVDCGMIYIVDEITGDLNLITHKGLSEYFIEKTSHYDKNSMTSRLFKTGWPIYKLHSELLSITREQNLNRESLASTAIIPIYTNMHICAIMFLASYDKYEISENSRDSLEAIATRIGVILEKIKDDAETHNYQQDVHNVIESLEDLIFIIDYSGKILYLNQIAADRLEYERESIIGTNLVSLHSHDSQIEVATLLSDVIKGTISSCNSPFITKSGELVHKETKFSRCTWNKKNVIVALCRENSSKYF</sequence>
<gene>
    <name evidence="8" type="ORF">D5R95_05850</name>
</gene>
<dbReference type="InterPro" id="IPR013655">
    <property type="entry name" value="PAS_fold_3"/>
</dbReference>
<accession>A0A424YWJ1</accession>
<dbReference type="EMBL" id="QZAB01000368">
    <property type="protein sequence ID" value="RQD84281.1"/>
    <property type="molecule type" value="Genomic_DNA"/>
</dbReference>
<dbReference type="Pfam" id="PF13185">
    <property type="entry name" value="GAF_2"/>
    <property type="match status" value="1"/>
</dbReference>
<dbReference type="InterPro" id="IPR001610">
    <property type="entry name" value="PAC"/>
</dbReference>
<evidence type="ECO:0000313" key="8">
    <source>
        <dbReference type="EMBL" id="RQD84281.1"/>
    </source>
</evidence>
<dbReference type="CDD" id="cd00130">
    <property type="entry name" value="PAS"/>
    <property type="match status" value="4"/>
</dbReference>
<keyword evidence="3" id="KW-0597">Phosphoprotein</keyword>
<feature type="domain" description="PAS" evidence="6">
    <location>
        <begin position="664"/>
        <end position="737"/>
    </location>
</feature>
<dbReference type="InterPro" id="IPR052162">
    <property type="entry name" value="Sensor_kinase/Photoreceptor"/>
</dbReference>
<dbReference type="Gene3D" id="3.30.450.40">
    <property type="match status" value="1"/>
</dbReference>
<dbReference type="GO" id="GO:0006355">
    <property type="term" value="P:regulation of DNA-templated transcription"/>
    <property type="evidence" value="ECO:0007669"/>
    <property type="project" value="InterPro"/>
</dbReference>
<dbReference type="InterPro" id="IPR029016">
    <property type="entry name" value="GAF-like_dom_sf"/>
</dbReference>
<dbReference type="Pfam" id="PF13426">
    <property type="entry name" value="PAS_9"/>
    <property type="match status" value="3"/>
</dbReference>
<dbReference type="InterPro" id="IPR000014">
    <property type="entry name" value="PAS"/>
</dbReference>
<comment type="catalytic activity">
    <reaction evidence="1">
        <text>ATP + protein L-histidine = ADP + protein N-phospho-L-histidine.</text>
        <dbReference type="EC" id="2.7.13.3"/>
    </reaction>
</comment>
<dbReference type="PROSITE" id="PS50113">
    <property type="entry name" value="PAC"/>
    <property type="match status" value="2"/>
</dbReference>
<evidence type="ECO:0000313" key="9">
    <source>
        <dbReference type="Proteomes" id="UP000284763"/>
    </source>
</evidence>
<dbReference type="GO" id="GO:0004673">
    <property type="term" value="F:protein histidine kinase activity"/>
    <property type="evidence" value="ECO:0007669"/>
    <property type="project" value="UniProtKB-EC"/>
</dbReference>
<evidence type="ECO:0000259" key="7">
    <source>
        <dbReference type="PROSITE" id="PS50113"/>
    </source>
</evidence>
<dbReference type="InterPro" id="IPR035965">
    <property type="entry name" value="PAS-like_dom_sf"/>
</dbReference>
<dbReference type="NCBIfam" id="TIGR00229">
    <property type="entry name" value="sensory_box"/>
    <property type="match status" value="4"/>
</dbReference>
<dbReference type="InterPro" id="IPR003018">
    <property type="entry name" value="GAF"/>
</dbReference>
<dbReference type="PANTHER" id="PTHR43304:SF1">
    <property type="entry name" value="PAC DOMAIN-CONTAINING PROTEIN"/>
    <property type="match status" value="1"/>
</dbReference>
<organism evidence="8 9">
    <name type="scientific">Methanosalsum natronophilum</name>
    <dbReference type="NCBI Taxonomy" id="768733"/>
    <lineage>
        <taxon>Archaea</taxon>
        <taxon>Methanobacteriati</taxon>
        <taxon>Methanobacteriota</taxon>
        <taxon>Stenosarchaea group</taxon>
        <taxon>Methanomicrobia</taxon>
        <taxon>Methanosarcinales</taxon>
        <taxon>Methanosarcinaceae</taxon>
        <taxon>Methanosalsum</taxon>
    </lineage>
</organism>
<proteinExistence type="predicted"/>
<evidence type="ECO:0000256" key="4">
    <source>
        <dbReference type="ARBA" id="ARBA00022679"/>
    </source>
</evidence>
<comment type="caution">
    <text evidence="8">The sequence shown here is derived from an EMBL/GenBank/DDBJ whole genome shotgun (WGS) entry which is preliminary data.</text>
</comment>
<dbReference type="SUPFAM" id="SSF55781">
    <property type="entry name" value="GAF domain-like"/>
    <property type="match status" value="1"/>
</dbReference>
<dbReference type="PROSITE" id="PS50112">
    <property type="entry name" value="PAS"/>
    <property type="match status" value="2"/>
</dbReference>
<dbReference type="Pfam" id="PF00989">
    <property type="entry name" value="PAS"/>
    <property type="match status" value="1"/>
</dbReference>
<reference evidence="8 9" key="1">
    <citation type="submission" date="2018-08" db="EMBL/GenBank/DDBJ databases">
        <title>The metabolism and importance of syntrophic acetate oxidation coupled to methane or sulfide production in haloalkaline environments.</title>
        <authorList>
            <person name="Timmers P.H.A."/>
            <person name="Vavourakis C.D."/>
            <person name="Sorokin D.Y."/>
            <person name="Sinninghe Damste J.S."/>
            <person name="Muyzer G."/>
            <person name="Stams A.J.M."/>
            <person name="Plugge C.M."/>
        </authorList>
    </citation>
    <scope>NUCLEOTIDE SEQUENCE [LARGE SCALE GENOMIC DNA]</scope>
    <source>
        <strain evidence="8">MSAO_Arc3</strain>
    </source>
</reference>
<keyword evidence="5" id="KW-0418">Kinase</keyword>
<dbReference type="SMART" id="SM00086">
    <property type="entry name" value="PAC"/>
    <property type="match status" value="3"/>
</dbReference>
<evidence type="ECO:0000256" key="3">
    <source>
        <dbReference type="ARBA" id="ARBA00022553"/>
    </source>
</evidence>
<name>A0A424YWJ1_9EURY</name>
<feature type="domain" description="PAC" evidence="7">
    <location>
        <begin position="741"/>
        <end position="793"/>
    </location>
</feature>
<dbReference type="SUPFAM" id="SSF55785">
    <property type="entry name" value="PYP-like sensor domain (PAS domain)"/>
    <property type="match status" value="4"/>
</dbReference>
<feature type="domain" description="PAC" evidence="7">
    <location>
        <begin position="610"/>
        <end position="660"/>
    </location>
</feature>
<evidence type="ECO:0000259" key="6">
    <source>
        <dbReference type="PROSITE" id="PS50112"/>
    </source>
</evidence>